<dbReference type="Gene3D" id="1.10.287.470">
    <property type="entry name" value="Helix hairpin bin"/>
    <property type="match status" value="1"/>
</dbReference>
<dbReference type="EMBL" id="JBDIVE010000010">
    <property type="protein sequence ID" value="MEN3069984.1"/>
    <property type="molecule type" value="Genomic_DNA"/>
</dbReference>
<reference evidence="3 4" key="1">
    <citation type="journal article" date="2018" name="Int. J. Syst. Evol. Microbiol.">
        <title>Uliginosibacterium sediminicola sp. nov., isolated from freshwater sediment.</title>
        <authorList>
            <person name="Hwang W.M."/>
            <person name="Kim S.M."/>
            <person name="Kang K."/>
            <person name="Ahn T.Y."/>
        </authorList>
    </citation>
    <scope>NUCLEOTIDE SEQUENCE [LARGE SCALE GENOMIC DNA]</scope>
    <source>
        <strain evidence="3 4">M1-21</strain>
    </source>
</reference>
<dbReference type="Gene3D" id="2.40.50.100">
    <property type="match status" value="1"/>
</dbReference>
<dbReference type="PANTHER" id="PTHR32347">
    <property type="entry name" value="EFFLUX SYSTEM COMPONENT YKNX-RELATED"/>
    <property type="match status" value="1"/>
</dbReference>
<dbReference type="RefSeq" id="WP_345920758.1">
    <property type="nucleotide sequence ID" value="NZ_JBDIVE010000010.1"/>
</dbReference>
<evidence type="ECO:0000313" key="4">
    <source>
        <dbReference type="Proteomes" id="UP001410394"/>
    </source>
</evidence>
<organism evidence="3 4">
    <name type="scientific">Uliginosibacterium sediminicola</name>
    <dbReference type="NCBI Taxonomy" id="2024550"/>
    <lineage>
        <taxon>Bacteria</taxon>
        <taxon>Pseudomonadati</taxon>
        <taxon>Pseudomonadota</taxon>
        <taxon>Betaproteobacteria</taxon>
        <taxon>Rhodocyclales</taxon>
        <taxon>Zoogloeaceae</taxon>
        <taxon>Uliginosibacterium</taxon>
    </lineage>
</organism>
<comment type="subcellular location">
    <subcellularLocation>
        <location evidence="1">Cell envelope</location>
    </subcellularLocation>
</comment>
<evidence type="ECO:0000313" key="3">
    <source>
        <dbReference type="EMBL" id="MEN3069984.1"/>
    </source>
</evidence>
<evidence type="ECO:0000256" key="1">
    <source>
        <dbReference type="ARBA" id="ARBA00004196"/>
    </source>
</evidence>
<gene>
    <name evidence="3" type="ORF">ABDB84_15990</name>
</gene>
<dbReference type="Proteomes" id="UP001410394">
    <property type="component" value="Unassembled WGS sequence"/>
</dbReference>
<dbReference type="PANTHER" id="PTHR32347:SF23">
    <property type="entry name" value="BLL5650 PROTEIN"/>
    <property type="match status" value="1"/>
</dbReference>
<dbReference type="SUPFAM" id="SSF111369">
    <property type="entry name" value="HlyD-like secretion proteins"/>
    <property type="match status" value="1"/>
</dbReference>
<accession>A0ABU9Z1T6</accession>
<dbReference type="InterPro" id="IPR050465">
    <property type="entry name" value="UPF0194_transport"/>
</dbReference>
<evidence type="ECO:0000256" key="2">
    <source>
        <dbReference type="ARBA" id="ARBA00023054"/>
    </source>
</evidence>
<keyword evidence="2" id="KW-0175">Coiled coil</keyword>
<protein>
    <submittedName>
        <fullName evidence="3">HlyD family efflux transporter periplasmic adaptor subunit</fullName>
    </submittedName>
</protein>
<keyword evidence="4" id="KW-1185">Reference proteome</keyword>
<comment type="caution">
    <text evidence="3">The sequence shown here is derived from an EMBL/GenBank/DDBJ whole genome shotgun (WGS) entry which is preliminary data.</text>
</comment>
<sequence>MTEARPTTHPLLLLVELGQAARRASTLPELGFLLVNDTRRLLPYRQALLWFEGQGLHTVSGLLAAEANTPFSLWLNRLMKHLNAGAASSAPLQRIHPEALPAELAAEWGEWLAEHVYWAPLAANTQRFESRAGGVLFVCDEPWDEAAHPLLAEWIAVWLHAWNGLLRPVPYSPTALLKRLRAWFAQGQDLAWWRRPRLQLALLVLALMLCPVRLSVLAPGELVPLDPAVIRAPLDGVLAQVHVRTNQAVKAGDPLFSFDEASIAARLEVARQALATAEAEYRQMAQMAVSDVRSKAQLSGVLGKMAEKQAEVDFLSGQFARAKVLAPQDGVALLDDPTELIGKPVQTGERIMRIANPAAKEIEAWIPIGDAIPLPEHADVQLFLSAAPLSSERGQLRYLAHDALPRPDGSYAYRLRASLPGGSDQRIGMKGTVKVQGGWVPAIYWIMRRPLASIRQFLVL</sequence>
<proteinExistence type="predicted"/>
<name>A0ABU9Z1T6_9RHOO</name>